<evidence type="ECO:0000256" key="1">
    <source>
        <dbReference type="SAM" id="MobiDB-lite"/>
    </source>
</evidence>
<name>A0A4R7J1P9_9ACTN</name>
<feature type="region of interest" description="Disordered" evidence="1">
    <location>
        <begin position="1"/>
        <end position="38"/>
    </location>
</feature>
<keyword evidence="2" id="KW-1133">Transmembrane helix</keyword>
<dbReference type="Proteomes" id="UP000295371">
    <property type="component" value="Unassembled WGS sequence"/>
</dbReference>
<reference evidence="4 5" key="1">
    <citation type="submission" date="2019-03" db="EMBL/GenBank/DDBJ databases">
        <title>Genomic Encyclopedia of Archaeal and Bacterial Type Strains, Phase II (KMG-II): from individual species to whole genera.</title>
        <authorList>
            <person name="Goeker M."/>
        </authorList>
    </citation>
    <scope>NUCLEOTIDE SEQUENCE [LARGE SCALE GENOMIC DNA]</scope>
    <source>
        <strain evidence="4 5">DSM 24323</strain>
    </source>
</reference>
<feature type="domain" description="SAF" evidence="3">
    <location>
        <begin position="71"/>
        <end position="134"/>
    </location>
</feature>
<dbReference type="Pfam" id="PF08666">
    <property type="entry name" value="SAF"/>
    <property type="match status" value="1"/>
</dbReference>
<protein>
    <recommendedName>
        <fullName evidence="3">SAF domain-containing protein</fullName>
    </recommendedName>
</protein>
<evidence type="ECO:0000313" key="5">
    <source>
        <dbReference type="Proteomes" id="UP000295371"/>
    </source>
</evidence>
<keyword evidence="5" id="KW-1185">Reference proteome</keyword>
<evidence type="ECO:0000313" key="4">
    <source>
        <dbReference type="EMBL" id="TDT31082.1"/>
    </source>
</evidence>
<evidence type="ECO:0000259" key="3">
    <source>
        <dbReference type="SMART" id="SM00858"/>
    </source>
</evidence>
<evidence type="ECO:0000256" key="2">
    <source>
        <dbReference type="SAM" id="Phobius"/>
    </source>
</evidence>
<keyword evidence="2" id="KW-0812">Transmembrane</keyword>
<dbReference type="EMBL" id="SOAW01000002">
    <property type="protein sequence ID" value="TDT31082.1"/>
    <property type="molecule type" value="Genomic_DNA"/>
</dbReference>
<dbReference type="InterPro" id="IPR013974">
    <property type="entry name" value="SAF"/>
</dbReference>
<dbReference type="RefSeq" id="WP_133755397.1">
    <property type="nucleotide sequence ID" value="NZ_CP171129.1"/>
</dbReference>
<feature type="transmembrane region" description="Helical" evidence="2">
    <location>
        <begin position="45"/>
        <end position="64"/>
    </location>
</feature>
<gene>
    <name evidence="4" type="ORF">CLV29_2495</name>
</gene>
<comment type="caution">
    <text evidence="4">The sequence shown here is derived from an EMBL/GenBank/DDBJ whole genome shotgun (WGS) entry which is preliminary data.</text>
</comment>
<sequence>MSVGERVRQAKPRRAPENTVTPAPRATDEQTLQPAPVRTRRSPRLIALGVLAVTLGGLGAAALFDRVAEQEQVVVVTGDLPRGATIGVEDLGVTGLGSTASISHVPAAELDQLIGQTALIDLAGGSVLPAGAIGAQDLAPGDSRLGLRLLPGRLPTGPLTPGDRVSLIPVPPPSGETEATTTGVPITAVVASAPTLAPDQSSWLVDVEVPERYAGQVAELAATDRVALVREGG</sequence>
<dbReference type="AlphaFoldDB" id="A0A4R7J1P9"/>
<proteinExistence type="predicted"/>
<keyword evidence="2" id="KW-0472">Membrane</keyword>
<accession>A0A4R7J1P9</accession>
<organism evidence="4 5">
    <name type="scientific">Naumannella halotolerans</name>
    <dbReference type="NCBI Taxonomy" id="993414"/>
    <lineage>
        <taxon>Bacteria</taxon>
        <taxon>Bacillati</taxon>
        <taxon>Actinomycetota</taxon>
        <taxon>Actinomycetes</taxon>
        <taxon>Propionibacteriales</taxon>
        <taxon>Propionibacteriaceae</taxon>
        <taxon>Naumannella</taxon>
    </lineage>
</organism>
<dbReference type="SMART" id="SM00858">
    <property type="entry name" value="SAF"/>
    <property type="match status" value="1"/>
</dbReference>